<dbReference type="RefSeq" id="WP_157697766.1">
    <property type="nucleotide sequence ID" value="NZ_FCOX02000097.1"/>
</dbReference>
<feature type="compositionally biased region" description="Basic and acidic residues" evidence="1">
    <location>
        <begin position="143"/>
        <end position="152"/>
    </location>
</feature>
<dbReference type="Proteomes" id="UP000071859">
    <property type="component" value="Unassembled WGS sequence"/>
</dbReference>
<evidence type="ECO:0000256" key="1">
    <source>
        <dbReference type="SAM" id="MobiDB-lite"/>
    </source>
</evidence>
<comment type="caution">
    <text evidence="2">The sequence shown here is derived from an EMBL/GenBank/DDBJ whole genome shotgun (WGS) entry which is preliminary data.</text>
</comment>
<dbReference type="EMBL" id="FCOX02000097">
    <property type="protein sequence ID" value="SAL05990.1"/>
    <property type="molecule type" value="Genomic_DNA"/>
</dbReference>
<proteinExistence type="predicted"/>
<feature type="region of interest" description="Disordered" evidence="1">
    <location>
        <begin position="121"/>
        <end position="175"/>
    </location>
</feature>
<dbReference type="OrthoDB" id="9115448at2"/>
<keyword evidence="3" id="KW-1185">Reference proteome</keyword>
<feature type="compositionally biased region" description="Low complexity" evidence="1">
    <location>
        <begin position="130"/>
        <end position="142"/>
    </location>
</feature>
<protein>
    <submittedName>
        <fullName evidence="2">Uncharacterized protein</fullName>
    </submittedName>
</protein>
<evidence type="ECO:0000313" key="3">
    <source>
        <dbReference type="Proteomes" id="UP000071859"/>
    </source>
</evidence>
<dbReference type="AlphaFoldDB" id="A0A158EH04"/>
<accession>A0A158EH04</accession>
<sequence>MGRGRLLKFEFFRNDALGHMPPHARLLFAGLITLADREGRLEDRPGRIKVDLFPYEPDLGEPEVDLWLSKFVESDLIARYTVDNMRVIQIVKWSKYQHPHPREAKSVWPANPDAVKEVNFRQAKKHTRQTLDTPSLSSPSLPSKDKPREKTNRSVSSLRSSSRAREANAETETTSATARKIFASKGLRLTATTATNLDAAIDAGVTADSIDHALDVAIARHAGSPGAYAVTTALDWLRNGTEPPRAEAYANGHGDGHGRRDELDSIAKDRKRIVDGLTGRTRRQQQASEQNVIDVPMQEVGDDTRHS</sequence>
<evidence type="ECO:0000313" key="2">
    <source>
        <dbReference type="EMBL" id="SAL05990.1"/>
    </source>
</evidence>
<feature type="compositionally biased region" description="Basic and acidic residues" evidence="1">
    <location>
        <begin position="254"/>
        <end position="274"/>
    </location>
</feature>
<reference evidence="2" key="1">
    <citation type="submission" date="2016-01" db="EMBL/GenBank/DDBJ databases">
        <authorList>
            <person name="Peeters C."/>
        </authorList>
    </citation>
    <scope>NUCLEOTIDE SEQUENCE</scope>
    <source>
        <strain evidence="2">LMG 29321</strain>
    </source>
</reference>
<feature type="region of interest" description="Disordered" evidence="1">
    <location>
        <begin position="248"/>
        <end position="307"/>
    </location>
</feature>
<gene>
    <name evidence="2" type="ORF">AWB78_07814</name>
</gene>
<organism evidence="2 3">
    <name type="scientific">Caballeronia calidae</name>
    <dbReference type="NCBI Taxonomy" id="1777139"/>
    <lineage>
        <taxon>Bacteria</taxon>
        <taxon>Pseudomonadati</taxon>
        <taxon>Pseudomonadota</taxon>
        <taxon>Betaproteobacteria</taxon>
        <taxon>Burkholderiales</taxon>
        <taxon>Burkholderiaceae</taxon>
        <taxon>Caballeronia</taxon>
    </lineage>
</organism>
<name>A0A158EH04_9BURK</name>